<dbReference type="RefSeq" id="WP_138056899.1">
    <property type="nucleotide sequence ID" value="NZ_VAWE01000001.1"/>
</dbReference>
<evidence type="ECO:0000256" key="2">
    <source>
        <dbReference type="PROSITE-ProRule" id="PRU00703"/>
    </source>
</evidence>
<dbReference type="PIRSF" id="PIRSF036990">
    <property type="entry name" value="UCP036990_CBS_BON"/>
    <property type="match status" value="1"/>
</dbReference>
<sequence>MKHSKVGSLMVGEVVSVVPSTPFKEVAKQLAEHDISGLPVLDEDDRVVGVVSETDLLTRQAAAGPDAGPAVHASWYGAGGFPGDDRDAPTAGRLMSTPAVTVHAEDTIAEAARTMLRRGVERMPVVDEEDRLVGIVTRRDLLQVFLRPDPEIRLQVVEEVLVGALGLAPDAIDVHVVDGRVTLEGRLEAAGQIPLLVKLTEQMDGVVAVSQHLAAPSDGSRPAAWSSGGPPRAWDRGDA</sequence>
<protein>
    <submittedName>
        <fullName evidence="6">CBS domain-containing protein</fullName>
    </submittedName>
</protein>
<comment type="caution">
    <text evidence="6">The sequence shown here is derived from an EMBL/GenBank/DDBJ whole genome shotgun (WGS) entry which is preliminary data.</text>
</comment>
<keyword evidence="1 2" id="KW-0129">CBS domain</keyword>
<dbReference type="Gene3D" id="3.10.580.10">
    <property type="entry name" value="CBS-domain"/>
    <property type="match status" value="1"/>
</dbReference>
<feature type="region of interest" description="Disordered" evidence="3">
    <location>
        <begin position="216"/>
        <end position="239"/>
    </location>
</feature>
<evidence type="ECO:0000313" key="6">
    <source>
        <dbReference type="EMBL" id="TLQ47624.1"/>
    </source>
</evidence>
<evidence type="ECO:0000313" key="7">
    <source>
        <dbReference type="Proteomes" id="UP000305921"/>
    </source>
</evidence>
<reference evidence="6 7" key="1">
    <citation type="submission" date="2019-05" db="EMBL/GenBank/DDBJ databases">
        <title>Streptomyces marianii sp. nov., a novel marine actinomycete from southern coast of India.</title>
        <authorList>
            <person name="Iniyan A.M."/>
            <person name="Wink J."/>
            <person name="Ramprasad E."/>
            <person name="Ramana C.V."/>
            <person name="Bunk B."/>
            <person name="Sproer C."/>
            <person name="Joseph F.-J.R.S."/>
            <person name="Vincent S.G.P."/>
        </authorList>
    </citation>
    <scope>NUCLEOTIDE SEQUENCE [LARGE SCALE GENOMIC DNA]</scope>
    <source>
        <strain evidence="6 7">ICN19</strain>
    </source>
</reference>
<dbReference type="OrthoDB" id="2111978at2"/>
<evidence type="ECO:0000256" key="3">
    <source>
        <dbReference type="SAM" id="MobiDB-lite"/>
    </source>
</evidence>
<dbReference type="Pfam" id="PF04972">
    <property type="entry name" value="BON"/>
    <property type="match status" value="1"/>
</dbReference>
<dbReference type="CDD" id="cd04586">
    <property type="entry name" value="CBS_pair_BON_assoc"/>
    <property type="match status" value="1"/>
</dbReference>
<dbReference type="InterPro" id="IPR046342">
    <property type="entry name" value="CBS_dom_sf"/>
</dbReference>
<gene>
    <name evidence="6" type="ORF">FEF34_35965</name>
</gene>
<evidence type="ECO:0000259" key="4">
    <source>
        <dbReference type="PROSITE" id="PS50914"/>
    </source>
</evidence>
<organism evidence="6 7">
    <name type="scientific">Streptomyces marianii</name>
    <dbReference type="NCBI Taxonomy" id="1817406"/>
    <lineage>
        <taxon>Bacteria</taxon>
        <taxon>Bacillati</taxon>
        <taxon>Actinomycetota</taxon>
        <taxon>Actinomycetes</taxon>
        <taxon>Kitasatosporales</taxon>
        <taxon>Streptomycetaceae</taxon>
        <taxon>Streptomyces</taxon>
    </lineage>
</organism>
<dbReference type="InterPro" id="IPR051257">
    <property type="entry name" value="Diverse_CBS-Domain"/>
</dbReference>
<dbReference type="PANTHER" id="PTHR43080">
    <property type="entry name" value="CBS DOMAIN-CONTAINING PROTEIN CBSX3, MITOCHONDRIAL"/>
    <property type="match status" value="1"/>
</dbReference>
<dbReference type="SUPFAM" id="SSF54631">
    <property type="entry name" value="CBS-domain pair"/>
    <property type="match status" value="1"/>
</dbReference>
<dbReference type="InterPro" id="IPR017080">
    <property type="entry name" value="UCP036990_CBS_BON"/>
</dbReference>
<dbReference type="InterPro" id="IPR000644">
    <property type="entry name" value="CBS_dom"/>
</dbReference>
<feature type="domain" description="CBS" evidence="5">
    <location>
        <begin position="95"/>
        <end position="151"/>
    </location>
</feature>
<dbReference type="EMBL" id="VAWE01000001">
    <property type="protein sequence ID" value="TLQ47624.1"/>
    <property type="molecule type" value="Genomic_DNA"/>
</dbReference>
<dbReference type="InterPro" id="IPR007055">
    <property type="entry name" value="BON_dom"/>
</dbReference>
<dbReference type="Proteomes" id="UP000305921">
    <property type="component" value="Unassembled WGS sequence"/>
</dbReference>
<name>A0A5R9EIN2_9ACTN</name>
<dbReference type="Gene3D" id="3.30.1340.30">
    <property type="match status" value="1"/>
</dbReference>
<dbReference type="AlphaFoldDB" id="A0A5R9EIN2"/>
<dbReference type="SMART" id="SM00116">
    <property type="entry name" value="CBS"/>
    <property type="match status" value="2"/>
</dbReference>
<keyword evidence="7" id="KW-1185">Reference proteome</keyword>
<feature type="domain" description="CBS" evidence="5">
    <location>
        <begin position="10"/>
        <end position="67"/>
    </location>
</feature>
<dbReference type="PROSITE" id="PS51371">
    <property type="entry name" value="CBS"/>
    <property type="match status" value="2"/>
</dbReference>
<feature type="domain" description="BON" evidence="4">
    <location>
        <begin position="149"/>
        <end position="217"/>
    </location>
</feature>
<dbReference type="PROSITE" id="PS50914">
    <property type="entry name" value="BON"/>
    <property type="match status" value="1"/>
</dbReference>
<evidence type="ECO:0000259" key="5">
    <source>
        <dbReference type="PROSITE" id="PS51371"/>
    </source>
</evidence>
<dbReference type="Pfam" id="PF00571">
    <property type="entry name" value="CBS"/>
    <property type="match status" value="2"/>
</dbReference>
<dbReference type="PANTHER" id="PTHR43080:SF29">
    <property type="entry name" value="OS02G0818000 PROTEIN"/>
    <property type="match status" value="1"/>
</dbReference>
<accession>A0A5R9EIN2</accession>
<evidence type="ECO:0000256" key="1">
    <source>
        <dbReference type="ARBA" id="ARBA00023122"/>
    </source>
</evidence>
<proteinExistence type="predicted"/>